<protein>
    <recommendedName>
        <fullName evidence="1">A to I editase domain-containing protein</fullName>
    </recommendedName>
</protein>
<name>A0A0H5BYS9_CYBJN</name>
<dbReference type="PANTHER" id="PTHR47803">
    <property type="entry name" value="TRNA-SPECIFIC ADENOSINE DEAMINASE 1"/>
    <property type="match status" value="1"/>
</dbReference>
<gene>
    <name evidence="2" type="ORF">BN1211_0554</name>
</gene>
<dbReference type="SMART" id="SM00552">
    <property type="entry name" value="ADEAMc"/>
    <property type="match status" value="1"/>
</dbReference>
<reference evidence="3" key="1">
    <citation type="journal article" date="2015" name="J. Biotechnol.">
        <title>The structure of the Cyberlindnera jadinii genome and its relation to Candida utilis analyzed by the occurrence of single nucleotide polymorphisms.</title>
        <authorList>
            <person name="Rupp O."/>
            <person name="Brinkrolf K."/>
            <person name="Buerth C."/>
            <person name="Kunigo M."/>
            <person name="Schneider J."/>
            <person name="Jaenicke S."/>
            <person name="Goesmann A."/>
            <person name="Puehler A."/>
            <person name="Jaeger K.-E."/>
            <person name="Ernst J.F."/>
        </authorList>
    </citation>
    <scope>NUCLEOTIDE SEQUENCE [LARGE SCALE GENOMIC DNA]</scope>
    <source>
        <strain evidence="3">ATCC 18201 / CBS 1600 / BCRC 20928 / JCM 3617 / NBRC 0987 / NRRL Y-1542</strain>
    </source>
</reference>
<dbReference type="GO" id="GO:0002100">
    <property type="term" value="P:tRNA wobble adenosine to inosine editing"/>
    <property type="evidence" value="ECO:0007669"/>
    <property type="project" value="InterPro"/>
</dbReference>
<feature type="domain" description="A to I editase" evidence="1">
    <location>
        <begin position="54"/>
        <end position="258"/>
    </location>
</feature>
<evidence type="ECO:0000313" key="2">
    <source>
        <dbReference type="EMBL" id="CEP20643.1"/>
    </source>
</evidence>
<proteinExistence type="predicted"/>
<accession>A0A0H5BYS9</accession>
<dbReference type="PROSITE" id="PS50141">
    <property type="entry name" value="A_DEAMIN_EDITASE"/>
    <property type="match status" value="1"/>
</dbReference>
<dbReference type="Pfam" id="PF02137">
    <property type="entry name" value="A_deamin"/>
    <property type="match status" value="1"/>
</dbReference>
<organism evidence="2 3">
    <name type="scientific">Cyberlindnera jadinii (strain ATCC 18201 / CBS 1600 / BCRC 20928 / JCM 3617 / NBRC 0987 / NRRL Y-1542)</name>
    <name type="common">Torula yeast</name>
    <name type="synonym">Candida utilis</name>
    <dbReference type="NCBI Taxonomy" id="983966"/>
    <lineage>
        <taxon>Eukaryota</taxon>
        <taxon>Fungi</taxon>
        <taxon>Dikarya</taxon>
        <taxon>Ascomycota</taxon>
        <taxon>Saccharomycotina</taxon>
        <taxon>Saccharomycetes</taxon>
        <taxon>Phaffomycetales</taxon>
        <taxon>Phaffomycetaceae</taxon>
        <taxon>Cyberlindnera</taxon>
    </lineage>
</organism>
<dbReference type="Proteomes" id="UP000038830">
    <property type="component" value="Unassembled WGS sequence"/>
</dbReference>
<dbReference type="InterPro" id="IPR042935">
    <property type="entry name" value="Tad1"/>
</dbReference>
<keyword evidence="2" id="KW-0378">Hydrolase</keyword>
<dbReference type="GO" id="GO:0003723">
    <property type="term" value="F:RNA binding"/>
    <property type="evidence" value="ECO:0007669"/>
    <property type="project" value="InterPro"/>
</dbReference>
<dbReference type="AlphaFoldDB" id="A0A0H5BYS9"/>
<evidence type="ECO:0000313" key="3">
    <source>
        <dbReference type="Proteomes" id="UP000038830"/>
    </source>
</evidence>
<sequence>MVDPDRVATSIIETFKRCKKGTPTIRKPSNVREWTVLSGIVIVDNDTDEYRPVVVTTGVKALPDKFLSKVHGKVLHDCHAEILALRAFNKFVVEQCHSDTTGFIQKCDSTDNGCFKFRLKEGLKIVLYISEPPCGDCSLELLSNDRDKCNDSDVKWDKVHILEGGVVRGRECFVLRGKVRTKPGRRDSPLTLSKSCSDKLIMKQYCGVLNALVSQFVDPSNAFIHSVVLPRDRCNDEALFRCFDGRLKHGARSSIHKFATLKTCKRHDWERFEEDQPPSNLSLVHIEGCPDEAIDNFVKNGFYSKKCLVRPRGESCLSRVSLFKRCKPFLALDERRCTTYIEVKRRNLEYYAKREVAKRDLGAWNSTSTDDFVLDLLTP</sequence>
<dbReference type="InterPro" id="IPR002466">
    <property type="entry name" value="A_deamin"/>
</dbReference>
<dbReference type="PANTHER" id="PTHR47803:SF1">
    <property type="entry name" value="TRNA-SPECIFIC ADENOSINE DEAMINASE 1"/>
    <property type="match status" value="1"/>
</dbReference>
<evidence type="ECO:0000259" key="1">
    <source>
        <dbReference type="PROSITE" id="PS50141"/>
    </source>
</evidence>
<dbReference type="EMBL" id="CDQK01000001">
    <property type="protein sequence ID" value="CEP20643.1"/>
    <property type="molecule type" value="Genomic_DNA"/>
</dbReference>
<dbReference type="GO" id="GO:0043829">
    <property type="term" value="F:tRNA-specific adenosine-37 deaminase activity"/>
    <property type="evidence" value="ECO:0007669"/>
    <property type="project" value="TreeGrafter"/>
</dbReference>